<evidence type="ECO:0000313" key="3">
    <source>
        <dbReference type="Proteomes" id="UP000243459"/>
    </source>
</evidence>
<keyword evidence="3" id="KW-1185">Reference proteome</keyword>
<feature type="compositionally biased region" description="Gly residues" evidence="1">
    <location>
        <begin position="18"/>
        <end position="52"/>
    </location>
</feature>
<evidence type="ECO:0000256" key="1">
    <source>
        <dbReference type="SAM" id="MobiDB-lite"/>
    </source>
</evidence>
<dbReference type="Proteomes" id="UP000243459">
    <property type="component" value="Chromosome 1"/>
</dbReference>
<dbReference type="AlphaFoldDB" id="A0A5P1FNX8"/>
<organism evidence="2 3">
    <name type="scientific">Asparagus officinalis</name>
    <name type="common">Garden asparagus</name>
    <dbReference type="NCBI Taxonomy" id="4686"/>
    <lineage>
        <taxon>Eukaryota</taxon>
        <taxon>Viridiplantae</taxon>
        <taxon>Streptophyta</taxon>
        <taxon>Embryophyta</taxon>
        <taxon>Tracheophyta</taxon>
        <taxon>Spermatophyta</taxon>
        <taxon>Magnoliopsida</taxon>
        <taxon>Liliopsida</taxon>
        <taxon>Asparagales</taxon>
        <taxon>Asparagaceae</taxon>
        <taxon>Asparagoideae</taxon>
        <taxon>Asparagus</taxon>
    </lineage>
</organism>
<reference evidence="3" key="1">
    <citation type="journal article" date="2017" name="Nat. Commun.">
        <title>The asparagus genome sheds light on the origin and evolution of a young Y chromosome.</title>
        <authorList>
            <person name="Harkess A."/>
            <person name="Zhou J."/>
            <person name="Xu C."/>
            <person name="Bowers J.E."/>
            <person name="Van der Hulst R."/>
            <person name="Ayyampalayam S."/>
            <person name="Mercati F."/>
            <person name="Riccardi P."/>
            <person name="McKain M.R."/>
            <person name="Kakrana A."/>
            <person name="Tang H."/>
            <person name="Ray J."/>
            <person name="Groenendijk J."/>
            <person name="Arikit S."/>
            <person name="Mathioni S.M."/>
            <person name="Nakano M."/>
            <person name="Shan H."/>
            <person name="Telgmann-Rauber A."/>
            <person name="Kanno A."/>
            <person name="Yue Z."/>
            <person name="Chen H."/>
            <person name="Li W."/>
            <person name="Chen Y."/>
            <person name="Xu X."/>
            <person name="Zhang Y."/>
            <person name="Luo S."/>
            <person name="Chen H."/>
            <person name="Gao J."/>
            <person name="Mao Z."/>
            <person name="Pires J.C."/>
            <person name="Luo M."/>
            <person name="Kudrna D."/>
            <person name="Wing R.A."/>
            <person name="Meyers B.C."/>
            <person name="Yi K."/>
            <person name="Kong H."/>
            <person name="Lavrijsen P."/>
            <person name="Sunseri F."/>
            <person name="Falavigna A."/>
            <person name="Ye Y."/>
            <person name="Leebens-Mack J.H."/>
            <person name="Chen G."/>
        </authorList>
    </citation>
    <scope>NUCLEOTIDE SEQUENCE [LARGE SCALE GENOMIC DNA]</scope>
    <source>
        <strain evidence="3">cv. DH0086</strain>
    </source>
</reference>
<evidence type="ECO:0000313" key="2">
    <source>
        <dbReference type="EMBL" id="ONK80015.1"/>
    </source>
</evidence>
<sequence length="160" mass="15801">MGRAADGGDGGSEEGEGDGGFGEGGEGGSGGGAEGAWPAVGGGGMVGGGVQRGGMRARRSVAAPSRQEGGGGGGSIVRDGAEGGGHNSFKTASGTMITELIDMQISSLGHSDADLQLSDVNLESAKHFMDESALLDDGELQYSDKSSDALEDHVPNKSFL</sequence>
<dbReference type="Gramene" id="ONK80015">
    <property type="protein sequence ID" value="ONK80015"/>
    <property type="gene ID" value="A4U43_C01F12860"/>
</dbReference>
<dbReference type="EMBL" id="CM007381">
    <property type="protein sequence ID" value="ONK80015.1"/>
    <property type="molecule type" value="Genomic_DNA"/>
</dbReference>
<protein>
    <submittedName>
        <fullName evidence="2">Uncharacterized protein</fullName>
    </submittedName>
</protein>
<accession>A0A5P1FNX8</accession>
<feature type="compositionally biased region" description="Gly residues" evidence="1">
    <location>
        <begin position="1"/>
        <end position="10"/>
    </location>
</feature>
<feature type="region of interest" description="Disordered" evidence="1">
    <location>
        <begin position="1"/>
        <end position="90"/>
    </location>
</feature>
<name>A0A5P1FNX8_ASPOF</name>
<proteinExistence type="predicted"/>
<gene>
    <name evidence="2" type="ORF">A4U43_C01F12860</name>
</gene>